<dbReference type="HOGENOM" id="CLU_925532_0_0_1"/>
<name>A0A0E0HJV1_ORYNI</name>
<feature type="compositionally biased region" description="Basic residues" evidence="1">
    <location>
        <begin position="45"/>
        <end position="62"/>
    </location>
</feature>
<accession>A0A0E0HJV1</accession>
<feature type="region of interest" description="Disordered" evidence="1">
    <location>
        <begin position="218"/>
        <end position="301"/>
    </location>
</feature>
<dbReference type="AlphaFoldDB" id="A0A0E0HJV1"/>
<dbReference type="Gramene" id="ONIVA06G00860.1">
    <property type="protein sequence ID" value="ONIVA06G00860.1"/>
    <property type="gene ID" value="ONIVA06G00860"/>
</dbReference>
<organism evidence="2">
    <name type="scientific">Oryza nivara</name>
    <name type="common">Indian wild rice</name>
    <name type="synonym">Oryza sativa f. spontanea</name>
    <dbReference type="NCBI Taxonomy" id="4536"/>
    <lineage>
        <taxon>Eukaryota</taxon>
        <taxon>Viridiplantae</taxon>
        <taxon>Streptophyta</taxon>
        <taxon>Embryophyta</taxon>
        <taxon>Tracheophyta</taxon>
        <taxon>Spermatophyta</taxon>
        <taxon>Magnoliopsida</taxon>
        <taxon>Liliopsida</taxon>
        <taxon>Poales</taxon>
        <taxon>Poaceae</taxon>
        <taxon>BOP clade</taxon>
        <taxon>Oryzoideae</taxon>
        <taxon>Oryzeae</taxon>
        <taxon>Oryzinae</taxon>
        <taxon>Oryza</taxon>
    </lineage>
</organism>
<feature type="compositionally biased region" description="Pro residues" evidence="1">
    <location>
        <begin position="290"/>
        <end position="301"/>
    </location>
</feature>
<dbReference type="EnsemblPlants" id="ONIVA06G00860.1">
    <property type="protein sequence ID" value="ONIVA06G00860.1"/>
    <property type="gene ID" value="ONIVA06G00860"/>
</dbReference>
<feature type="region of interest" description="Disordered" evidence="1">
    <location>
        <begin position="145"/>
        <end position="182"/>
    </location>
</feature>
<evidence type="ECO:0000313" key="2">
    <source>
        <dbReference type="EnsemblPlants" id="ONIVA06G00860.1"/>
    </source>
</evidence>
<evidence type="ECO:0000256" key="1">
    <source>
        <dbReference type="SAM" id="MobiDB-lite"/>
    </source>
</evidence>
<dbReference type="OMA" id="TWVTNST"/>
<proteinExistence type="predicted"/>
<sequence length="301" mass="31678">MSRRGEEAVGYAETGGGAVGHVETAGRMVHRLTALTLGINLPVGARRRPRSGARRKPTRRAQRRDDIPATEFEVEIGGGEGKGRVGGGGVGAQVAAYWPHAAGSGPGWRAEGRTGGAAATVMWDWGGRYDTEGVCAAVAEVGAEAEGEGGGRGSAPPSRRAPLPTAKNRHASPPSSHLPNIAAPAPTIVTAAHRSPLRPLAAIWNFFLHRLSDDYLPPPPQPTSPIRSPVAVPRPLKSPRTPSQPASLPPPPSLRYQYRHASPVSSDKLLRRPPPRPPPQPLPIWSHAVVPPPPKASPLPE</sequence>
<dbReference type="Proteomes" id="UP000006591">
    <property type="component" value="Chromosome 6"/>
</dbReference>
<keyword evidence="3" id="KW-1185">Reference proteome</keyword>
<protein>
    <submittedName>
        <fullName evidence="2">Uncharacterized protein</fullName>
    </submittedName>
</protein>
<feature type="region of interest" description="Disordered" evidence="1">
    <location>
        <begin position="43"/>
        <end position="68"/>
    </location>
</feature>
<reference evidence="2" key="2">
    <citation type="submission" date="2018-04" db="EMBL/GenBank/DDBJ databases">
        <title>OnivRS2 (Oryza nivara Reference Sequence Version 2).</title>
        <authorList>
            <person name="Zhang J."/>
            <person name="Kudrna D."/>
            <person name="Lee S."/>
            <person name="Talag J."/>
            <person name="Rajasekar S."/>
            <person name="Welchert J."/>
            <person name="Hsing Y.-I."/>
            <person name="Wing R.A."/>
        </authorList>
    </citation>
    <scope>NUCLEOTIDE SEQUENCE [LARGE SCALE GENOMIC DNA]</scope>
    <source>
        <strain evidence="2">SL10</strain>
    </source>
</reference>
<evidence type="ECO:0000313" key="3">
    <source>
        <dbReference type="Proteomes" id="UP000006591"/>
    </source>
</evidence>
<reference evidence="2" key="1">
    <citation type="submission" date="2015-04" db="UniProtKB">
        <authorList>
            <consortium name="EnsemblPlants"/>
        </authorList>
    </citation>
    <scope>IDENTIFICATION</scope>
    <source>
        <strain evidence="2">SL10</strain>
    </source>
</reference>